<organism evidence="5 6">
    <name type="scientific">Trichogramma kaykai</name>
    <dbReference type="NCBI Taxonomy" id="54128"/>
    <lineage>
        <taxon>Eukaryota</taxon>
        <taxon>Metazoa</taxon>
        <taxon>Ecdysozoa</taxon>
        <taxon>Arthropoda</taxon>
        <taxon>Hexapoda</taxon>
        <taxon>Insecta</taxon>
        <taxon>Pterygota</taxon>
        <taxon>Neoptera</taxon>
        <taxon>Endopterygota</taxon>
        <taxon>Hymenoptera</taxon>
        <taxon>Apocrita</taxon>
        <taxon>Proctotrupomorpha</taxon>
        <taxon>Chalcidoidea</taxon>
        <taxon>Trichogrammatidae</taxon>
        <taxon>Trichogramma</taxon>
    </lineage>
</organism>
<feature type="repeat" description="ANK" evidence="3">
    <location>
        <begin position="240"/>
        <end position="272"/>
    </location>
</feature>
<dbReference type="Gene3D" id="1.25.40.20">
    <property type="entry name" value="Ankyrin repeat-containing domain"/>
    <property type="match status" value="4"/>
</dbReference>
<sequence>MPDSQRLQRPSEVGINGKSSSRRCTPIHHAARFGCYDIIPDLFQIYNRCDLNYSDDEGYTHFHVAIQSGHYKVVKKFLEFGQDPNCLAEKSEVNFEWPPLHLALLYDRREVMELLLRRGADPNAANEKGLTPLHVVNKREKDDDVLAKLFFEICDELNQQLRIDPRDKSGNTPLYLALLWDNKKLAELLLRRGADPNLAIKNLWIPLHVICAKYDDLAEMLLEMSEEKRQPLRINAQDNLGNTPLHLALKNDCENVANSLLKIGANPNLVGEKGSTPLHVICEKKFNDLATMLLDDKQTVRVNVRDNEGNTPLHLALGVTALHIVCEKEDGRYWLKMLFELSQAKYRPLQLDAQDESGDTPLHLALKNEDGTEMAETLLRRGANPNLANKDGQISLHAQCANFHDPYMLRMIFEASYHKYHPPRDGGGRNGAEKEEGFYELAEMFFKISDKEGRAVRVNVPNKLGDRPLHNAARSGGRDRRELVRLLLRKDADPKLFSNDGLTPLHVACAAEEDDSSVVNMLLEIGDEIDVEDKFGRTPLRLAVKNLLPETGDFLLDNGPDLSNFVFSTDLVENLLPREQESWTSLKLRLAPRAMIVVEHLEKKGYKLDLSEALIVMSIFAKYEMFASKQDLALCRYDDGFRRTMKAIKINPSMSLDDLIQRRPKEAEEQFKYTNYSELNKSIDWQRFFEWFGEPCGKHLCEKLSRRFFLDWALECFMVLIGNRLPALCCDIIIDELRNEDLWNICLAAAGRSDEDSRIVSVIPRMNSFDLWGIWKSQRIIASMDGFIPPGFMEQLLNPVF</sequence>
<feature type="region of interest" description="Disordered" evidence="4">
    <location>
        <begin position="1"/>
        <end position="20"/>
    </location>
</feature>
<keyword evidence="6" id="KW-1185">Reference proteome</keyword>
<evidence type="ECO:0000256" key="2">
    <source>
        <dbReference type="ARBA" id="ARBA00023043"/>
    </source>
</evidence>
<feature type="repeat" description="ANK" evidence="3">
    <location>
        <begin position="99"/>
        <end position="127"/>
    </location>
</feature>
<dbReference type="InterPro" id="IPR036770">
    <property type="entry name" value="Ankyrin_rpt-contain_sf"/>
</dbReference>
<gene>
    <name evidence="5" type="ORF">TKK_003007</name>
</gene>
<evidence type="ECO:0000256" key="4">
    <source>
        <dbReference type="SAM" id="MobiDB-lite"/>
    </source>
</evidence>
<feature type="repeat" description="ANK" evidence="3">
    <location>
        <begin position="357"/>
        <end position="390"/>
    </location>
</feature>
<feature type="repeat" description="ANK" evidence="3">
    <location>
        <begin position="464"/>
        <end position="499"/>
    </location>
</feature>
<evidence type="ECO:0000313" key="5">
    <source>
        <dbReference type="EMBL" id="KAL3404548.1"/>
    </source>
</evidence>
<evidence type="ECO:0000256" key="3">
    <source>
        <dbReference type="PROSITE-ProRule" id="PRU00023"/>
    </source>
</evidence>
<dbReference type="Pfam" id="PF12796">
    <property type="entry name" value="Ank_2"/>
    <property type="match status" value="3"/>
</dbReference>
<dbReference type="PROSITE" id="PS50088">
    <property type="entry name" value="ANK_REPEAT"/>
    <property type="match status" value="7"/>
</dbReference>
<dbReference type="PANTHER" id="PTHR24161:SF85">
    <property type="entry name" value="PALMITOYLTRANSFERASE HIP14"/>
    <property type="match status" value="1"/>
</dbReference>
<dbReference type="Pfam" id="PF00023">
    <property type="entry name" value="Ank"/>
    <property type="match status" value="2"/>
</dbReference>
<evidence type="ECO:0000256" key="1">
    <source>
        <dbReference type="ARBA" id="ARBA00022737"/>
    </source>
</evidence>
<feature type="repeat" description="ANK" evidence="3">
    <location>
        <begin position="57"/>
        <end position="89"/>
    </location>
</feature>
<keyword evidence="1" id="KW-0677">Repeat</keyword>
<accession>A0ABD2XIA3</accession>
<comment type="caution">
    <text evidence="5">The sequence shown here is derived from an EMBL/GenBank/DDBJ whole genome shotgun (WGS) entry which is preliminary data.</text>
</comment>
<feature type="repeat" description="ANK" evidence="3">
    <location>
        <begin position="500"/>
        <end position="534"/>
    </location>
</feature>
<dbReference type="PROSITE" id="PS50297">
    <property type="entry name" value="ANK_REP_REGION"/>
    <property type="match status" value="7"/>
</dbReference>
<dbReference type="SUPFAM" id="SSF48403">
    <property type="entry name" value="Ankyrin repeat"/>
    <property type="match status" value="2"/>
</dbReference>
<proteinExistence type="predicted"/>
<dbReference type="AlphaFoldDB" id="A0ABD2XIA3"/>
<keyword evidence="2 3" id="KW-0040">ANK repeat</keyword>
<dbReference type="EMBL" id="JBJJXI010000025">
    <property type="protein sequence ID" value="KAL3404548.1"/>
    <property type="molecule type" value="Genomic_DNA"/>
</dbReference>
<name>A0ABD2XIA3_9HYME</name>
<dbReference type="PRINTS" id="PR01415">
    <property type="entry name" value="ANKYRIN"/>
</dbReference>
<protein>
    <submittedName>
        <fullName evidence="5">Uncharacterized protein</fullName>
    </submittedName>
</protein>
<feature type="repeat" description="ANK" evidence="3">
    <location>
        <begin position="169"/>
        <end position="201"/>
    </location>
</feature>
<dbReference type="InterPro" id="IPR002110">
    <property type="entry name" value="Ankyrin_rpt"/>
</dbReference>
<evidence type="ECO:0000313" key="6">
    <source>
        <dbReference type="Proteomes" id="UP001627154"/>
    </source>
</evidence>
<dbReference type="SMART" id="SM00248">
    <property type="entry name" value="ANK"/>
    <property type="match status" value="12"/>
</dbReference>
<dbReference type="PANTHER" id="PTHR24161">
    <property type="entry name" value="ANK_REP_REGION DOMAIN-CONTAINING PROTEIN-RELATED"/>
    <property type="match status" value="1"/>
</dbReference>
<dbReference type="Proteomes" id="UP001627154">
    <property type="component" value="Unassembled WGS sequence"/>
</dbReference>
<reference evidence="5 6" key="1">
    <citation type="journal article" date="2024" name="bioRxiv">
        <title>A reference genome for Trichogramma kaykai: A tiny desert-dwelling parasitoid wasp with competing sex-ratio distorters.</title>
        <authorList>
            <person name="Culotta J."/>
            <person name="Lindsey A.R."/>
        </authorList>
    </citation>
    <scope>NUCLEOTIDE SEQUENCE [LARGE SCALE GENOMIC DNA]</scope>
    <source>
        <strain evidence="5 6">KSX58</strain>
    </source>
</reference>